<evidence type="ECO:0000313" key="2">
    <source>
        <dbReference type="Proteomes" id="UP000243413"/>
    </source>
</evidence>
<organism evidence="1 2">
    <name type="scientific">Halopseudomonas sabulinigri</name>
    <dbReference type="NCBI Taxonomy" id="472181"/>
    <lineage>
        <taxon>Bacteria</taxon>
        <taxon>Pseudomonadati</taxon>
        <taxon>Pseudomonadota</taxon>
        <taxon>Gammaproteobacteria</taxon>
        <taxon>Pseudomonadales</taxon>
        <taxon>Pseudomonadaceae</taxon>
        <taxon>Halopseudomonas</taxon>
    </lineage>
</organism>
<dbReference type="STRING" id="472181.SAMN05216271_0624"/>
<name>A0A1H1MKN4_9GAMM</name>
<dbReference type="Proteomes" id="UP000243413">
    <property type="component" value="Chromosome I"/>
</dbReference>
<gene>
    <name evidence="1" type="ORF">SAMN05216271_0624</name>
</gene>
<dbReference type="EMBL" id="LT629763">
    <property type="protein sequence ID" value="SDR87414.1"/>
    <property type="molecule type" value="Genomic_DNA"/>
</dbReference>
<dbReference type="AlphaFoldDB" id="A0A1H1MKN4"/>
<protein>
    <submittedName>
        <fullName evidence="1">Uncharacterized protein</fullName>
    </submittedName>
</protein>
<dbReference type="OrthoDB" id="7833808at2"/>
<proteinExistence type="predicted"/>
<dbReference type="RefSeq" id="WP_092283745.1">
    <property type="nucleotide sequence ID" value="NZ_LT629763.1"/>
</dbReference>
<sequence>MAKRNSKKNKSKAVSQAKAKLRGVIAAARNATTYNMKGSHSYDSAQRKTYFSQSLSVNLLLARQELPFNNYDEFLKWADTQQDHLLPKSFKEVKPTLSSLSFVRDTKEISLISEAFWLSHRLYRERETIKEFIRIRGEIENNFWSGNLEAIYKLFVEIAEKLGQSVWLVEARLSVEQAFKGLESQKKILEVIRKEAGRGFIRFLSHRISMRNEMAVTTQRFAANLNSYIASRPNLKLETAEYLRFKLCHNVPTTESEICSIIRFQQNHSIIDCYEGLVNIVQELVGVEDSQDIFRLLFGALLRVGVDDERISKLEMVYGRKEASAQNVCDVKPAGLLLLGKNKEAIKEALRTFRSNPPKDIFQLYIAAEALSFGGERASCKKLKERKPEHGYTRRLANVIAKNSGSARSYDFLEKTLRNFHVFPSCKAFLDVVRREHDPISFKNEKAKLYFFLNNPTFSPYDAPPGSKVERLLYKSNSSPAVAVKSFVDIRRSGDAKDGVLPPIAVSIAQALGAFQRREHKLLIETLGEQKARDGFHLIEHRFTSVEADALISLGDTRSAIRIFGEVISTGRSYVDLLPFTALVNKYTRWADLRQYSDEISVPILLHQVYKSSPSNGLATLRRTAVDSFLRSNHLDKPSTLSDHIERFGKANVIYFMRNLCAPSILDMCKHLEGTKAVDEERLRILGTLLELDPENTDVYETEILTLSSSLRIREGLKVVDGSRIHVDLEGISRWAHAELQENLSRYKSLVEAGIGIAEDLDDVIKDFMVQSTPKSYLDAPKSEADDIVVSMLWELRERFLFDKPHGLNSYLSKRVRHNSIAGYLRGALDKDSLITQISEGNYRENVHWQTILKDRGYTPFEVRTVLDLLKDFGAKYDALTSHLKDSVLHIKRPEYPNGLIDLPLAPALVYVARSALQSSNYDLGSWFEVSIAMFWLRLEPSLFRVREVLSKEYKAKAVALFDSLRADLVNILGRENQCHDLNSAINDASIELQNLIDRAADWFNKRQGELSKYAYSLTEVIDISIQSAMTRHRSCKIEIEKEVIQTMELRADALVVVADIFLVVIGNISDHSGCRENARLKVFSRMDEERNLINFRFESSVGTGSYSHKSLELIEATRADIASGAYIDKMAFDRRSGLFKVASIVKPESGGRIEFGFQTPSCFFLDVDLALTVESINFSPYSSELNDEIVTC</sequence>
<reference evidence="2" key="1">
    <citation type="submission" date="2016-10" db="EMBL/GenBank/DDBJ databases">
        <authorList>
            <person name="Varghese N."/>
            <person name="Submissions S."/>
        </authorList>
    </citation>
    <scope>NUCLEOTIDE SEQUENCE [LARGE SCALE GENOMIC DNA]</scope>
    <source>
        <strain evidence="2">JCM 14963</strain>
    </source>
</reference>
<accession>A0A1H1MKN4</accession>
<evidence type="ECO:0000313" key="1">
    <source>
        <dbReference type="EMBL" id="SDR87414.1"/>
    </source>
</evidence>